<sequence>MKKLPFLYRRRLERANSPLSRQSFASRFITWCLLGNFLGYTILPSYANIIADTHAPTNQRPVILSDNQGRPLINIQTPNDNGLSHNRYTQFDVNAKGATLNNQRGSNPYLAKGSAKVILNEVRSNSPTQLNGTLNVQGTKADVIIANPSGIVVNGGGIQNASRAVLTTGQPQIQRNELAALNVQKGKVVIGKNGMDNRQTDYTEILSRAVEVQGDLQARQLAVSTGRQMLDYETGEAVEQPISNYLLSDNYRSTPEVGIDVAKLGGIYADSIYLVANENGAGVRNLGTLKATHHLVVTSSGKIENQGDMVSQNSVAHRQATLNLETLNRQDIVSNAGKIEAKTRVTLNSDRNVTLKNTQIKQTDNSSGMGVFIAAKEHIDTTTTQLSTQKGNLALSAKNNVTLGTSSELVSADDIQLQSQYGKVKLETETTTLNNNTPLQPLVSLKANNIHVVSPAIEINGAALNAQETISLASNQHSLSIQGILNKFSDYKTNKKYSYEEKLRAINQQLNDLENDPDYDKAKWLAFGLDEFLTHCDCYNIDLSIDYTIEEDPQEIEEAYRKIEQTERKIEKVKKEKSTLEKTVSLLNQNTRGHEYRLSTLSAKHINLVSKQGINIEGAKLTADQEVNIYAAGLLPQIEDTPPTSININGVFDTYEAGGGDQYSYAILNNPSQISGQLGVNIYTAAPTGILNIGASHLLAEQGKVNLYANDDIHLSSGQGELYSYHKYSYKTGKWYKRKYVTDIKEDRHAKAEPTIIRAGKGIDLHTGHNLNAYATVFDAPNDTINLTAGQALRLYAVDEIKYNKLESHKRSKFLGITYNKSNHSSTQVMKSALPARLVAQRTNLRSGWETLLQGTQFENSLTGANIQVGVGDKARKDAKLILQGIKSTIQNEERRQSNALVWQKMAGRGELSENLTLPSFAGVQPIFNAPNGIIVDVPKGKLKTELEALIKKPEYRYLKQLKSDANVNWNEVALAYDKWDYKQEGLTGAGAALIAIAVAVATYGTGATLAGSITGTTLAQGGTAAAMANAAFSSLASQASIAVVNNKGDVGKALKDLGHSSTVKQLATSVVTAGVASQLLGTLGLAHVTEASPFIDRLSVSLVNAGTAALTNSAINGESLSRGLETAIIAALAQTLQGELSQHIKGITAGNEQGWYRQVAHKLAHAVAGCAAASTQRGKCGDGAMGAAVGEIVGEILLDGRPPQQLTFQERQTIVDKTKLIVGSIAALTDRDVNTAVNSAEIAVKNNAIWFIPVLLAAYVTLSGKGNPLDGFEVIGRGEDPLGRVLSSATNATVELAMAMAPEMTTLVFQALGEVGEVTGIVVSYVDDITGNIVSRQWSSLDKSTQDRLLGLGKIATIALPSATLVKAKEVLNQPKYVPNIDKIVKQMTYRQNLINGLREQINAPGFKAKNLVLDLNNKQYLPDRELSKRAAVYSGVSDKEIFQLFQDLAGISKMPEVRIMENWRALDGSVGKLYAVKTPSGHSISLRNYSDTASQSLAKWTIDIKNTQKVLIENRVFKQDLELKFQLR</sequence>
<dbReference type="RefSeq" id="WP_132500801.1">
    <property type="nucleotide sequence ID" value="NZ_LVXA01000001.1"/>
</dbReference>
<evidence type="ECO:0000313" key="7">
    <source>
        <dbReference type="EMBL" id="TCP18559.1"/>
    </source>
</evidence>
<evidence type="ECO:0000256" key="5">
    <source>
        <dbReference type="SAM" id="Coils"/>
    </source>
</evidence>
<dbReference type="InterPro" id="IPR008638">
    <property type="entry name" value="FhaB/CdiA-like_TPS"/>
</dbReference>
<dbReference type="InterPro" id="IPR012334">
    <property type="entry name" value="Pectin_lyas_fold"/>
</dbReference>
<dbReference type="NCBIfam" id="TIGR01901">
    <property type="entry name" value="adhes_NPXG"/>
    <property type="match status" value="1"/>
</dbReference>
<feature type="domain" description="Filamentous haemagglutinin FhaB/tRNA nuclease CdiA-like TPS" evidence="6">
    <location>
        <begin position="67"/>
        <end position="176"/>
    </location>
</feature>
<evidence type="ECO:0000256" key="2">
    <source>
        <dbReference type="ARBA" id="ARBA00022656"/>
    </source>
</evidence>
<dbReference type="Proteomes" id="UP000295537">
    <property type="component" value="Unassembled WGS sequence"/>
</dbReference>
<dbReference type="GO" id="GO:0090729">
    <property type="term" value="F:toxin activity"/>
    <property type="evidence" value="ECO:0007669"/>
    <property type="project" value="UniProtKB-KW"/>
</dbReference>
<dbReference type="InterPro" id="IPR011050">
    <property type="entry name" value="Pectin_lyase_fold/virulence"/>
</dbReference>
<gene>
    <name evidence="7" type="ORF">EV693_102239</name>
</gene>
<comment type="caution">
    <text evidence="7">The sequence shown here is derived from an EMBL/GenBank/DDBJ whole genome shotgun (WGS) entry which is preliminary data.</text>
</comment>
<dbReference type="InterPro" id="IPR006915">
    <property type="entry name" value="DUF637_hemagglutn_put"/>
</dbReference>
<comment type="subcellular location">
    <subcellularLocation>
        <location evidence="1">Target cell</location>
        <location evidence="1">Target cell cytoplasm</location>
    </subcellularLocation>
</comment>
<keyword evidence="5" id="KW-0175">Coiled coil</keyword>
<dbReference type="Gene3D" id="2.160.20.10">
    <property type="entry name" value="Single-stranded right-handed beta-helix, Pectin lyase-like"/>
    <property type="match status" value="1"/>
</dbReference>
<dbReference type="SUPFAM" id="SSF51126">
    <property type="entry name" value="Pectin lyase-like"/>
    <property type="match status" value="1"/>
</dbReference>
<organism evidence="7 8">
    <name type="scientific">Nicoletella semolina</name>
    <dbReference type="NCBI Taxonomy" id="271160"/>
    <lineage>
        <taxon>Bacteria</taxon>
        <taxon>Pseudomonadati</taxon>
        <taxon>Pseudomonadota</taxon>
        <taxon>Gammaproteobacteria</taxon>
        <taxon>Pasteurellales</taxon>
        <taxon>Pasteurellaceae</taxon>
        <taxon>Nicoletella</taxon>
    </lineage>
</organism>
<dbReference type="OrthoDB" id="2664633at2"/>
<keyword evidence="4" id="KW-0843">Virulence</keyword>
<keyword evidence="8" id="KW-1185">Reference proteome</keyword>
<dbReference type="Pfam" id="PF05860">
    <property type="entry name" value="TPS"/>
    <property type="match status" value="1"/>
</dbReference>
<accession>A0A4R2NBL7</accession>
<dbReference type="SMART" id="SM00912">
    <property type="entry name" value="Haemagg_act"/>
    <property type="match status" value="1"/>
</dbReference>
<evidence type="ECO:0000259" key="6">
    <source>
        <dbReference type="SMART" id="SM00912"/>
    </source>
</evidence>
<dbReference type="InterPro" id="IPR006914">
    <property type="entry name" value="VENN_dom"/>
</dbReference>
<keyword evidence="2" id="KW-0800">Toxin</keyword>
<dbReference type="EMBL" id="SLXJ01000002">
    <property type="protein sequence ID" value="TCP18559.1"/>
    <property type="molecule type" value="Genomic_DNA"/>
</dbReference>
<reference evidence="7 8" key="1">
    <citation type="submission" date="2019-03" db="EMBL/GenBank/DDBJ databases">
        <title>Genomic Encyclopedia of Type Strains, Phase IV (KMG-IV): sequencing the most valuable type-strain genomes for metagenomic binning, comparative biology and taxonomic classification.</title>
        <authorList>
            <person name="Goeker M."/>
        </authorList>
    </citation>
    <scope>NUCLEOTIDE SEQUENCE [LARGE SCALE GENOMIC DNA]</scope>
    <source>
        <strain evidence="7 8">DSM 16380</strain>
    </source>
</reference>
<evidence type="ECO:0000256" key="3">
    <source>
        <dbReference type="ARBA" id="ARBA00022913"/>
    </source>
</evidence>
<evidence type="ECO:0000256" key="4">
    <source>
        <dbReference type="ARBA" id="ARBA00023026"/>
    </source>
</evidence>
<feature type="coiled-coil region" evidence="5">
    <location>
        <begin position="549"/>
        <end position="590"/>
    </location>
</feature>
<dbReference type="Pfam" id="PF04829">
    <property type="entry name" value="PT-VENN"/>
    <property type="match status" value="1"/>
</dbReference>
<proteinExistence type="predicted"/>
<dbReference type="Pfam" id="PF04830">
    <property type="entry name" value="DUF637"/>
    <property type="match status" value="1"/>
</dbReference>
<protein>
    <submittedName>
        <fullName evidence="7">Filamentous hemagglutinin family protein</fullName>
    </submittedName>
</protein>
<evidence type="ECO:0000313" key="8">
    <source>
        <dbReference type="Proteomes" id="UP000295537"/>
    </source>
</evidence>
<evidence type="ECO:0000256" key="1">
    <source>
        <dbReference type="ARBA" id="ARBA00004219"/>
    </source>
</evidence>
<keyword evidence="3" id="KW-1266">Target cell cytoplasm</keyword>
<name>A0A4R2NBL7_9PAST</name>